<keyword evidence="3" id="KW-0663">Pyridoxal phosphate</keyword>
<gene>
    <name evidence="4" type="ORF">D8674_032546</name>
</gene>
<dbReference type="GO" id="GO:0004084">
    <property type="term" value="F:branched-chain-amino-acid transaminase activity"/>
    <property type="evidence" value="ECO:0007669"/>
    <property type="project" value="InterPro"/>
</dbReference>
<keyword evidence="5" id="KW-1185">Reference proteome</keyword>
<dbReference type="OrthoDB" id="1937211at2759"/>
<dbReference type="Gene3D" id="3.20.10.10">
    <property type="entry name" value="D-amino Acid Aminotransferase, subunit A, domain 2"/>
    <property type="match status" value="1"/>
</dbReference>
<dbReference type="GO" id="GO:0009081">
    <property type="term" value="P:branched-chain amino acid metabolic process"/>
    <property type="evidence" value="ECO:0007669"/>
    <property type="project" value="InterPro"/>
</dbReference>
<dbReference type="Proteomes" id="UP000327157">
    <property type="component" value="Chromosome 8"/>
</dbReference>
<dbReference type="EMBL" id="SMOL01000148">
    <property type="protein sequence ID" value="KAB2627751.1"/>
    <property type="molecule type" value="Genomic_DNA"/>
</dbReference>
<reference evidence="4 5" key="1">
    <citation type="submission" date="2019-09" db="EMBL/GenBank/DDBJ databases">
        <authorList>
            <person name="Ou C."/>
        </authorList>
    </citation>
    <scope>NUCLEOTIDE SEQUENCE [LARGE SCALE GENOMIC DNA]</scope>
    <source>
        <strain evidence="4">S2</strain>
        <tissue evidence="4">Leaf</tissue>
    </source>
</reference>
<dbReference type="InterPro" id="IPR005786">
    <property type="entry name" value="B_amino_transII"/>
</dbReference>
<reference evidence="5" key="2">
    <citation type="submission" date="2019-10" db="EMBL/GenBank/DDBJ databases">
        <title>A de novo genome assembly of a pear dwarfing rootstock.</title>
        <authorList>
            <person name="Wang F."/>
            <person name="Wang J."/>
            <person name="Li S."/>
            <person name="Zhang Y."/>
            <person name="Fang M."/>
            <person name="Ma L."/>
            <person name="Zhao Y."/>
            <person name="Jiang S."/>
        </authorList>
    </citation>
    <scope>NUCLEOTIDE SEQUENCE [LARGE SCALE GENOMIC DNA]</scope>
</reference>
<accession>A0A5N5HNF2</accession>
<sequence>MFAATVEQFVEAVKATVLANHRWGQFCLALPVTLIETARIKGYQVEERLVSVEELFKADDVFSTGNAVVLPVRSITYLCERVSYLETGPGGVVSQKMHRALSNIQMGLTEFGGIVTFK</sequence>
<name>A0A5N5HNF2_9ROSA</name>
<evidence type="ECO:0000313" key="5">
    <source>
        <dbReference type="Proteomes" id="UP000327157"/>
    </source>
</evidence>
<dbReference type="InterPro" id="IPR043132">
    <property type="entry name" value="BCAT-like_C"/>
</dbReference>
<evidence type="ECO:0000256" key="3">
    <source>
        <dbReference type="ARBA" id="ARBA00022898"/>
    </source>
</evidence>
<organism evidence="4 5">
    <name type="scientific">Pyrus ussuriensis x Pyrus communis</name>
    <dbReference type="NCBI Taxonomy" id="2448454"/>
    <lineage>
        <taxon>Eukaryota</taxon>
        <taxon>Viridiplantae</taxon>
        <taxon>Streptophyta</taxon>
        <taxon>Embryophyta</taxon>
        <taxon>Tracheophyta</taxon>
        <taxon>Spermatophyta</taxon>
        <taxon>Magnoliopsida</taxon>
        <taxon>eudicotyledons</taxon>
        <taxon>Gunneridae</taxon>
        <taxon>Pentapetalae</taxon>
        <taxon>rosids</taxon>
        <taxon>fabids</taxon>
        <taxon>Rosales</taxon>
        <taxon>Rosaceae</taxon>
        <taxon>Amygdaloideae</taxon>
        <taxon>Maleae</taxon>
        <taxon>Pyrus</taxon>
    </lineage>
</organism>
<dbReference type="SUPFAM" id="SSF56752">
    <property type="entry name" value="D-aminoacid aminotransferase-like PLP-dependent enzymes"/>
    <property type="match status" value="1"/>
</dbReference>
<dbReference type="InterPro" id="IPR036038">
    <property type="entry name" value="Aminotransferase-like"/>
</dbReference>
<dbReference type="PANTHER" id="PTHR42825:SF10">
    <property type="entry name" value="BRANCHED-CHAIN-AMINO-ACID AMINOTRANSFERASE"/>
    <property type="match status" value="1"/>
</dbReference>
<dbReference type="AlphaFoldDB" id="A0A5N5HNF2"/>
<comment type="cofactor">
    <cofactor evidence="1">
        <name>pyridoxal 5'-phosphate</name>
        <dbReference type="ChEBI" id="CHEBI:597326"/>
    </cofactor>
</comment>
<proteinExistence type="inferred from homology"/>
<dbReference type="GO" id="GO:0009507">
    <property type="term" value="C:chloroplast"/>
    <property type="evidence" value="ECO:0007669"/>
    <property type="project" value="TreeGrafter"/>
</dbReference>
<evidence type="ECO:0000313" key="4">
    <source>
        <dbReference type="EMBL" id="KAB2627751.1"/>
    </source>
</evidence>
<evidence type="ECO:0000256" key="1">
    <source>
        <dbReference type="ARBA" id="ARBA00001933"/>
    </source>
</evidence>
<comment type="similarity">
    <text evidence="2">Belongs to the class-IV pyridoxal-phosphate-dependent aminotransferase family.</text>
</comment>
<evidence type="ECO:0000256" key="2">
    <source>
        <dbReference type="ARBA" id="ARBA00009320"/>
    </source>
</evidence>
<reference evidence="4 5" key="3">
    <citation type="submission" date="2019-11" db="EMBL/GenBank/DDBJ databases">
        <title>A de novo genome assembly of a pear dwarfing rootstock.</title>
        <authorList>
            <person name="Wang F."/>
            <person name="Wang J."/>
            <person name="Li S."/>
            <person name="Zhang Y."/>
            <person name="Fang M."/>
            <person name="Ma L."/>
            <person name="Zhao Y."/>
            <person name="Jiang S."/>
        </authorList>
    </citation>
    <scope>NUCLEOTIDE SEQUENCE [LARGE SCALE GENOMIC DNA]</scope>
    <source>
        <strain evidence="4">S2</strain>
        <tissue evidence="4">Leaf</tissue>
    </source>
</reference>
<comment type="caution">
    <text evidence="4">The sequence shown here is derived from an EMBL/GenBank/DDBJ whole genome shotgun (WGS) entry which is preliminary data.</text>
</comment>
<keyword evidence="4" id="KW-0808">Transferase</keyword>
<dbReference type="PANTHER" id="PTHR42825">
    <property type="entry name" value="AMINO ACID AMINOTRANSFERASE"/>
    <property type="match status" value="1"/>
</dbReference>
<keyword evidence="4" id="KW-0032">Aminotransferase</keyword>
<protein>
    <submittedName>
        <fullName evidence="4">Branched-chain-amino-acid aminotransferase 5</fullName>
    </submittedName>
</protein>